<proteinExistence type="predicted"/>
<name>A0A9Q3BTS5_9BASI</name>
<reference evidence="2" key="1">
    <citation type="submission" date="2021-03" db="EMBL/GenBank/DDBJ databases">
        <title>Draft genome sequence of rust myrtle Austropuccinia psidii MF-1, a brazilian biotype.</title>
        <authorList>
            <person name="Quecine M.C."/>
            <person name="Pachon D.M.R."/>
            <person name="Bonatelli M.L."/>
            <person name="Correr F.H."/>
            <person name="Franceschini L.M."/>
            <person name="Leite T.F."/>
            <person name="Margarido G.R.A."/>
            <person name="Almeida C.A."/>
            <person name="Ferrarezi J.A."/>
            <person name="Labate C.A."/>
        </authorList>
    </citation>
    <scope>NUCLEOTIDE SEQUENCE</scope>
    <source>
        <strain evidence="2">MF-1</strain>
    </source>
</reference>
<dbReference type="AlphaFoldDB" id="A0A9Q3BTS5"/>
<comment type="caution">
    <text evidence="2">The sequence shown here is derived from an EMBL/GenBank/DDBJ whole genome shotgun (WGS) entry which is preliminary data.</text>
</comment>
<evidence type="ECO:0000313" key="2">
    <source>
        <dbReference type="EMBL" id="MBW0471108.1"/>
    </source>
</evidence>
<evidence type="ECO:0000256" key="1">
    <source>
        <dbReference type="SAM" id="MobiDB-lite"/>
    </source>
</evidence>
<evidence type="ECO:0000313" key="3">
    <source>
        <dbReference type="Proteomes" id="UP000765509"/>
    </source>
</evidence>
<protein>
    <submittedName>
        <fullName evidence="2">Uncharacterized protein</fullName>
    </submittedName>
</protein>
<feature type="region of interest" description="Disordered" evidence="1">
    <location>
        <begin position="73"/>
        <end position="93"/>
    </location>
</feature>
<accession>A0A9Q3BTS5</accession>
<sequence>MQCPQDMPLMLPPHLFPHQSLFSCRTLKICPCTSLKICLQCWHPISALTTPYASAPLPLTILTLLRSPQDMPPISPHLLTPTTYHSDTPALEP</sequence>
<organism evidence="2 3">
    <name type="scientific">Austropuccinia psidii MF-1</name>
    <dbReference type="NCBI Taxonomy" id="1389203"/>
    <lineage>
        <taxon>Eukaryota</taxon>
        <taxon>Fungi</taxon>
        <taxon>Dikarya</taxon>
        <taxon>Basidiomycota</taxon>
        <taxon>Pucciniomycotina</taxon>
        <taxon>Pucciniomycetes</taxon>
        <taxon>Pucciniales</taxon>
        <taxon>Sphaerophragmiaceae</taxon>
        <taxon>Austropuccinia</taxon>
    </lineage>
</organism>
<dbReference type="EMBL" id="AVOT02002661">
    <property type="protein sequence ID" value="MBW0471108.1"/>
    <property type="molecule type" value="Genomic_DNA"/>
</dbReference>
<gene>
    <name evidence="2" type="ORF">O181_010823</name>
</gene>
<keyword evidence="3" id="KW-1185">Reference proteome</keyword>
<dbReference type="Proteomes" id="UP000765509">
    <property type="component" value="Unassembled WGS sequence"/>
</dbReference>